<feature type="region of interest" description="Disordered" evidence="1">
    <location>
        <begin position="1"/>
        <end position="30"/>
    </location>
</feature>
<gene>
    <name evidence="2" type="ORF">MF672_017130</name>
</gene>
<sequence>MPHPDPTTAPTTDTGPATGAGPALVDNEHVKGEWTSEAVYTILETERTDGR</sequence>
<evidence type="ECO:0000256" key="1">
    <source>
        <dbReference type="SAM" id="MobiDB-lite"/>
    </source>
</evidence>
<comment type="caution">
    <text evidence="2">The sequence shown here is derived from an EMBL/GenBank/DDBJ whole genome shotgun (WGS) entry which is preliminary data.</text>
</comment>
<evidence type="ECO:0000313" key="2">
    <source>
        <dbReference type="EMBL" id="MCK2215497.1"/>
    </source>
</evidence>
<keyword evidence="3" id="KW-1185">Reference proteome</keyword>
<reference evidence="2 3" key="1">
    <citation type="submission" date="2022-04" db="EMBL/GenBank/DDBJ databases">
        <title>Genome draft of Actinomadura sp. ATCC 31491.</title>
        <authorList>
            <person name="Shi X."/>
            <person name="Du Y."/>
        </authorList>
    </citation>
    <scope>NUCLEOTIDE SEQUENCE [LARGE SCALE GENOMIC DNA]</scope>
    <source>
        <strain evidence="2 3">ATCC 31491</strain>
    </source>
</reference>
<dbReference type="Proteomes" id="UP001317259">
    <property type="component" value="Unassembled WGS sequence"/>
</dbReference>
<name>A0ABT0FT57_9ACTN</name>
<feature type="compositionally biased region" description="Low complexity" evidence="1">
    <location>
        <begin position="8"/>
        <end position="23"/>
    </location>
</feature>
<evidence type="ECO:0000313" key="3">
    <source>
        <dbReference type="Proteomes" id="UP001317259"/>
    </source>
</evidence>
<accession>A0ABT0FT57</accession>
<proteinExistence type="predicted"/>
<dbReference type="EMBL" id="JAKRKC020000001">
    <property type="protein sequence ID" value="MCK2215497.1"/>
    <property type="molecule type" value="Genomic_DNA"/>
</dbReference>
<protein>
    <submittedName>
        <fullName evidence="2">Uncharacterized protein</fullName>
    </submittedName>
</protein>
<organism evidence="2 3">
    <name type="scientific">Actinomadura luzonensis</name>
    <dbReference type="NCBI Taxonomy" id="2805427"/>
    <lineage>
        <taxon>Bacteria</taxon>
        <taxon>Bacillati</taxon>
        <taxon>Actinomycetota</taxon>
        <taxon>Actinomycetes</taxon>
        <taxon>Streptosporangiales</taxon>
        <taxon>Thermomonosporaceae</taxon>
        <taxon>Actinomadura</taxon>
    </lineage>
</organism>
<dbReference type="RefSeq" id="WP_242376003.1">
    <property type="nucleotide sequence ID" value="NZ_JAKRKC020000001.1"/>
</dbReference>